<evidence type="ECO:0000313" key="2">
    <source>
        <dbReference type="EMBL" id="AFS14602.1"/>
    </source>
</evidence>
<dbReference type="AlphaFoldDB" id="J9WJE8"/>
<protein>
    <recommendedName>
        <fullName evidence="4">DUF222 domain-containing protein</fullName>
    </recommendedName>
</protein>
<dbReference type="KEGG" id="mid:MIP_03791"/>
<dbReference type="HOGENOM" id="CLU_2194020_0_0_11"/>
<gene>
    <name evidence="2" type="ORF">MIP_03791</name>
</gene>
<sequence length="108" mass="12024">MSSTGLPDVDAVFDALDAEVDRACALVLDALTVQQQLAVLERCERLRRRIPVIEHPLLNSLARQVPSQELGGGLSGPRADRTHPDQPPRSLSAYQRGRRFRSAPWIDR</sequence>
<reference evidence="2 3" key="1">
    <citation type="journal article" date="2007" name="PLoS ONE">
        <title>Molecular analysis of a leprosy immunotherapeutic bacillus provides insights into Mycobacterium evolution.</title>
        <authorList>
            <person name="Ahmed N."/>
            <person name="Saini V."/>
            <person name="Raghuvanshi S."/>
            <person name="Khurana J.P."/>
            <person name="Tyagi A.K."/>
            <person name="Tyagi A.K."/>
            <person name="Hasnain S.E."/>
        </authorList>
    </citation>
    <scope>NUCLEOTIDE SEQUENCE [LARGE SCALE GENOMIC DNA]</scope>
    <source>
        <strain evidence="2">MTCC 9506</strain>
    </source>
</reference>
<proteinExistence type="predicted"/>
<evidence type="ECO:0008006" key="4">
    <source>
        <dbReference type="Google" id="ProtNLM"/>
    </source>
</evidence>
<dbReference type="EMBL" id="CP002275">
    <property type="protein sequence ID" value="AFS14602.1"/>
    <property type="molecule type" value="Genomic_DNA"/>
</dbReference>
<reference evidence="2 3" key="2">
    <citation type="journal article" date="2012" name="Nucleic Acids Res.">
        <title>Massive gene acquisitions in Mycobacterium indicus pranii provide a perspective on mycobacterial evolution.</title>
        <authorList>
            <person name="Saini V."/>
            <person name="Raghuvanshi S."/>
            <person name="Khurana J.P."/>
            <person name="Ahmed N."/>
            <person name="Hasnain S.E."/>
            <person name="Tyagi A.K."/>
            <person name="Tyagi A.K."/>
        </authorList>
    </citation>
    <scope>NUCLEOTIDE SEQUENCE [LARGE SCALE GENOMIC DNA]</scope>
    <source>
        <strain evidence="3">DSM 45239 / MTCC 9506</strain>
    </source>
</reference>
<accession>J9WJE8</accession>
<name>J9WJE8_MYCIP</name>
<evidence type="ECO:0000256" key="1">
    <source>
        <dbReference type="SAM" id="MobiDB-lite"/>
    </source>
</evidence>
<evidence type="ECO:0000313" key="3">
    <source>
        <dbReference type="Proteomes" id="UP000007329"/>
    </source>
</evidence>
<dbReference type="Proteomes" id="UP000007329">
    <property type="component" value="Chromosome"/>
</dbReference>
<organism evidence="2 3">
    <name type="scientific">Mycobacterium indicus pranii (strain DSM 45239 / MTCC 9506)</name>
    <dbReference type="NCBI Taxonomy" id="1232724"/>
    <lineage>
        <taxon>Bacteria</taxon>
        <taxon>Bacillati</taxon>
        <taxon>Actinomycetota</taxon>
        <taxon>Actinomycetes</taxon>
        <taxon>Mycobacteriales</taxon>
        <taxon>Mycobacteriaceae</taxon>
        <taxon>Mycobacterium</taxon>
        <taxon>Mycobacterium avium complex (MAC)</taxon>
    </lineage>
</organism>
<feature type="region of interest" description="Disordered" evidence="1">
    <location>
        <begin position="68"/>
        <end position="108"/>
    </location>
</feature>